<dbReference type="Gene3D" id="1.10.340.30">
    <property type="entry name" value="Hypothetical protein, domain 2"/>
    <property type="match status" value="1"/>
</dbReference>
<dbReference type="EMBL" id="ABCS01000069">
    <property type="protein sequence ID" value="EDM76256.1"/>
    <property type="molecule type" value="Genomic_DNA"/>
</dbReference>
<accession>A6GD18</accession>
<organism evidence="3 4">
    <name type="scientific">Plesiocystis pacifica SIR-1</name>
    <dbReference type="NCBI Taxonomy" id="391625"/>
    <lineage>
        <taxon>Bacteria</taxon>
        <taxon>Pseudomonadati</taxon>
        <taxon>Myxococcota</taxon>
        <taxon>Polyangia</taxon>
        <taxon>Nannocystales</taxon>
        <taxon>Nannocystaceae</taxon>
        <taxon>Plesiocystis</taxon>
    </lineage>
</organism>
<dbReference type="InterPro" id="IPR011257">
    <property type="entry name" value="DNA_glycosylase"/>
</dbReference>
<gene>
    <name evidence="3" type="ORF">PPSIR1_42311</name>
</gene>
<evidence type="ECO:0000313" key="4">
    <source>
        <dbReference type="Proteomes" id="UP000005801"/>
    </source>
</evidence>
<keyword evidence="1" id="KW-0227">DNA damage</keyword>
<dbReference type="SUPFAM" id="SSF48150">
    <property type="entry name" value="DNA-glycosylase"/>
    <property type="match status" value="1"/>
</dbReference>
<keyword evidence="4" id="KW-1185">Reference proteome</keyword>
<dbReference type="OrthoDB" id="5501430at2"/>
<evidence type="ECO:0000313" key="3">
    <source>
        <dbReference type="EMBL" id="EDM76256.1"/>
    </source>
</evidence>
<protein>
    <recommendedName>
        <fullName evidence="5">3-methyladenine DNA glycosylase/8-oxoguanine DNA glycosylase</fullName>
    </recommendedName>
</protein>
<sequence length="304" mass="33037">MSQRRRVALGDEPYDLWASMHIIGVGARDPCTRGPSRAELLRAIRTPEGPASLHLRVDASARVVDAEVWGDAAAQGWLLDRLPALLGADDRPPRFEGKLGRLQGERPGVRMGRVPRVIDCVVGTVIRQRVAWRDAVNSERSLIRALGEPAPGPSAGFGELVVPPGKEQWATLGAVDLAAHGLERKRARTLLEVASRERTIERWAETLSPAAFGAKLELLRGVGPWTSGTVRANALGDTDAVIVGDYEMPSMIAWALAGEARADDARMLELLDAWPGQRYRVVQLLWASGQRAPRFGHRKPGSGP</sequence>
<dbReference type="STRING" id="391625.PPSIR1_42311"/>
<evidence type="ECO:0008006" key="5">
    <source>
        <dbReference type="Google" id="ProtNLM"/>
    </source>
</evidence>
<reference evidence="3 4" key="1">
    <citation type="submission" date="2007-06" db="EMBL/GenBank/DDBJ databases">
        <authorList>
            <person name="Shimkets L."/>
            <person name="Ferriera S."/>
            <person name="Johnson J."/>
            <person name="Kravitz S."/>
            <person name="Beeson K."/>
            <person name="Sutton G."/>
            <person name="Rogers Y.-H."/>
            <person name="Friedman R."/>
            <person name="Frazier M."/>
            <person name="Venter J.C."/>
        </authorList>
    </citation>
    <scope>NUCLEOTIDE SEQUENCE [LARGE SCALE GENOMIC DNA]</scope>
    <source>
        <strain evidence="3 4">SIR-1</strain>
    </source>
</reference>
<dbReference type="RefSeq" id="WP_006974609.1">
    <property type="nucleotide sequence ID" value="NZ_ABCS01000069.1"/>
</dbReference>
<dbReference type="Proteomes" id="UP000005801">
    <property type="component" value="Unassembled WGS sequence"/>
</dbReference>
<dbReference type="InterPro" id="IPR051912">
    <property type="entry name" value="Alkylbase_DNA_Glycosylase/TA"/>
</dbReference>
<dbReference type="GO" id="GO:0008725">
    <property type="term" value="F:DNA-3-methyladenine glycosylase activity"/>
    <property type="evidence" value="ECO:0007669"/>
    <property type="project" value="TreeGrafter"/>
</dbReference>
<dbReference type="PANTHER" id="PTHR43003">
    <property type="entry name" value="DNA-3-METHYLADENINE GLYCOSYLASE"/>
    <property type="match status" value="1"/>
</dbReference>
<evidence type="ECO:0000256" key="1">
    <source>
        <dbReference type="ARBA" id="ARBA00022763"/>
    </source>
</evidence>
<dbReference type="eggNOG" id="COG0122">
    <property type="taxonomic scope" value="Bacteria"/>
</dbReference>
<keyword evidence="2" id="KW-0234">DNA repair</keyword>
<dbReference type="GO" id="GO:0032993">
    <property type="term" value="C:protein-DNA complex"/>
    <property type="evidence" value="ECO:0007669"/>
    <property type="project" value="TreeGrafter"/>
</dbReference>
<dbReference type="AlphaFoldDB" id="A6GD18"/>
<dbReference type="GO" id="GO:0006285">
    <property type="term" value="P:base-excision repair, AP site formation"/>
    <property type="evidence" value="ECO:0007669"/>
    <property type="project" value="TreeGrafter"/>
</dbReference>
<name>A6GD18_9BACT</name>
<dbReference type="GO" id="GO:0043916">
    <property type="term" value="F:DNA-7-methylguanine glycosylase activity"/>
    <property type="evidence" value="ECO:0007669"/>
    <property type="project" value="TreeGrafter"/>
</dbReference>
<comment type="caution">
    <text evidence="3">The sequence shown here is derived from an EMBL/GenBank/DDBJ whole genome shotgun (WGS) entry which is preliminary data.</text>
</comment>
<dbReference type="PANTHER" id="PTHR43003:SF6">
    <property type="entry name" value="DNA GLYCOSYLASE"/>
    <property type="match status" value="1"/>
</dbReference>
<proteinExistence type="predicted"/>
<dbReference type="GO" id="GO:0006307">
    <property type="term" value="P:DNA alkylation repair"/>
    <property type="evidence" value="ECO:0007669"/>
    <property type="project" value="TreeGrafter"/>
</dbReference>
<dbReference type="GO" id="GO:0032131">
    <property type="term" value="F:alkylated DNA binding"/>
    <property type="evidence" value="ECO:0007669"/>
    <property type="project" value="TreeGrafter"/>
</dbReference>
<evidence type="ECO:0000256" key="2">
    <source>
        <dbReference type="ARBA" id="ARBA00023204"/>
    </source>
</evidence>
<dbReference type="GO" id="GO:0005737">
    <property type="term" value="C:cytoplasm"/>
    <property type="evidence" value="ECO:0007669"/>
    <property type="project" value="TreeGrafter"/>
</dbReference>